<name>A0ABD2HXD0_HETSC</name>
<accession>A0ABD2HXD0</accession>
<feature type="region of interest" description="Disordered" evidence="1">
    <location>
        <begin position="16"/>
        <end position="43"/>
    </location>
</feature>
<evidence type="ECO:0000313" key="2">
    <source>
        <dbReference type="EMBL" id="KAL3072994.1"/>
    </source>
</evidence>
<proteinExistence type="predicted"/>
<comment type="caution">
    <text evidence="2">The sequence shown here is derived from an EMBL/GenBank/DDBJ whole genome shotgun (WGS) entry which is preliminary data.</text>
</comment>
<sequence>MVPLVIASAYDPDPKSHWGRASDKIGENIGESSKNEVKTQNSLADNAQKNEDIVEDFGEILAENNGNSLKEVKIRVLNRIDNFPRHSFVVVGNYEYDFLEGGARRRKFRFDLDHKINKSNPRKAQPFKEKLFVKQNKADEVFFEMGRHFWVSESFSDNAANFADGDQCKLKDYRVKFRIKSAPNALNFANIVLFHLTGHLRKNISANDALIRTIYVQTIPEKVWAEDKNIRFDVVLKAYSCKIWWAEQKQQRMVAIALNLLILDETTKNLLHLKNVCHSHRISSYGPINLDKLTDHIVEMEINEVNGWVPVDLD</sequence>
<evidence type="ECO:0000256" key="1">
    <source>
        <dbReference type="SAM" id="MobiDB-lite"/>
    </source>
</evidence>
<dbReference type="AlphaFoldDB" id="A0ABD2HXD0"/>
<reference evidence="2 3" key="1">
    <citation type="submission" date="2024-10" db="EMBL/GenBank/DDBJ databases">
        <authorList>
            <person name="Kim D."/>
        </authorList>
    </citation>
    <scope>NUCLEOTIDE SEQUENCE [LARGE SCALE GENOMIC DNA]</scope>
    <source>
        <strain evidence="2">Taebaek</strain>
    </source>
</reference>
<gene>
    <name evidence="2" type="ORF">niasHS_017968</name>
</gene>
<organism evidence="2 3">
    <name type="scientific">Heterodera schachtii</name>
    <name type="common">Sugarbeet cyst nematode worm</name>
    <name type="synonym">Tylenchus schachtii</name>
    <dbReference type="NCBI Taxonomy" id="97005"/>
    <lineage>
        <taxon>Eukaryota</taxon>
        <taxon>Metazoa</taxon>
        <taxon>Ecdysozoa</taxon>
        <taxon>Nematoda</taxon>
        <taxon>Chromadorea</taxon>
        <taxon>Rhabditida</taxon>
        <taxon>Tylenchina</taxon>
        <taxon>Tylenchomorpha</taxon>
        <taxon>Tylenchoidea</taxon>
        <taxon>Heteroderidae</taxon>
        <taxon>Heteroderinae</taxon>
        <taxon>Heterodera</taxon>
    </lineage>
</organism>
<feature type="compositionally biased region" description="Basic and acidic residues" evidence="1">
    <location>
        <begin position="16"/>
        <end position="26"/>
    </location>
</feature>
<dbReference type="EMBL" id="JBICCN010000373">
    <property type="protein sequence ID" value="KAL3072994.1"/>
    <property type="molecule type" value="Genomic_DNA"/>
</dbReference>
<evidence type="ECO:0000313" key="3">
    <source>
        <dbReference type="Proteomes" id="UP001620645"/>
    </source>
</evidence>
<dbReference type="Proteomes" id="UP001620645">
    <property type="component" value="Unassembled WGS sequence"/>
</dbReference>
<keyword evidence="3" id="KW-1185">Reference proteome</keyword>
<protein>
    <submittedName>
        <fullName evidence="2">Uncharacterized protein</fullName>
    </submittedName>
</protein>